<reference evidence="1" key="1">
    <citation type="submission" date="2018-05" db="EMBL/GenBank/DDBJ databases">
        <authorList>
            <person name="Lanie J.A."/>
            <person name="Ng W.-L."/>
            <person name="Kazmierczak K.M."/>
            <person name="Andrzejewski T.M."/>
            <person name="Davidsen T.M."/>
            <person name="Wayne K.J."/>
            <person name="Tettelin H."/>
            <person name="Glass J.I."/>
            <person name="Rusch D."/>
            <person name="Podicherti R."/>
            <person name="Tsui H.-C.T."/>
            <person name="Winkler M.E."/>
        </authorList>
    </citation>
    <scope>NUCLEOTIDE SEQUENCE</scope>
</reference>
<accession>A0A383C7K6</accession>
<dbReference type="EMBL" id="UINC01206651">
    <property type="protein sequence ID" value="SVE28376.1"/>
    <property type="molecule type" value="Genomic_DNA"/>
</dbReference>
<gene>
    <name evidence="1" type="ORF">METZ01_LOCUS481230</name>
</gene>
<protein>
    <submittedName>
        <fullName evidence="1">Uncharacterized protein</fullName>
    </submittedName>
</protein>
<feature type="non-terminal residue" evidence="1">
    <location>
        <position position="66"/>
    </location>
</feature>
<sequence>MNNYLNILAVAVISIGCQTQSIEAQTAGITLVRDGIPRAIIAIAPDPDEHEQLAVNELQLHLEKIS</sequence>
<proteinExistence type="predicted"/>
<name>A0A383C7K6_9ZZZZ</name>
<dbReference type="AlphaFoldDB" id="A0A383C7K6"/>
<evidence type="ECO:0000313" key="1">
    <source>
        <dbReference type="EMBL" id="SVE28376.1"/>
    </source>
</evidence>
<organism evidence="1">
    <name type="scientific">marine metagenome</name>
    <dbReference type="NCBI Taxonomy" id="408172"/>
    <lineage>
        <taxon>unclassified sequences</taxon>
        <taxon>metagenomes</taxon>
        <taxon>ecological metagenomes</taxon>
    </lineage>
</organism>